<evidence type="ECO:0000256" key="7">
    <source>
        <dbReference type="ARBA" id="ARBA00023306"/>
    </source>
</evidence>
<dbReference type="GO" id="GO:0005886">
    <property type="term" value="C:plasma membrane"/>
    <property type="evidence" value="ECO:0007669"/>
    <property type="project" value="TreeGrafter"/>
</dbReference>
<dbReference type="PANTHER" id="PTHR37820:SF1">
    <property type="entry name" value="CELL DIVISION PROTEIN FTSQ"/>
    <property type="match status" value="1"/>
</dbReference>
<dbReference type="PANTHER" id="PTHR37820">
    <property type="entry name" value="CELL DIVISION PROTEIN DIVIB"/>
    <property type="match status" value="1"/>
</dbReference>
<accession>A0A401UHA9</accession>
<feature type="domain" description="POTRA" evidence="9">
    <location>
        <begin position="55"/>
        <end position="123"/>
    </location>
</feature>
<dbReference type="RefSeq" id="WP_124997895.1">
    <property type="nucleotide sequence ID" value="NZ_BHYK01000003.1"/>
</dbReference>
<keyword evidence="2" id="KW-1003">Cell membrane</keyword>
<dbReference type="InterPro" id="IPR050487">
    <property type="entry name" value="FtsQ_DivIB"/>
</dbReference>
<keyword evidence="4 8" id="KW-0812">Transmembrane</keyword>
<evidence type="ECO:0000256" key="1">
    <source>
        <dbReference type="ARBA" id="ARBA00004370"/>
    </source>
</evidence>
<dbReference type="Proteomes" id="UP000287872">
    <property type="component" value="Unassembled WGS sequence"/>
</dbReference>
<keyword evidence="7" id="KW-0131">Cell cycle</keyword>
<reference evidence="10 11" key="1">
    <citation type="submission" date="2018-11" db="EMBL/GenBank/DDBJ databases">
        <title>Genome sequencing and assembly of Clostridium tagluense strain A121.</title>
        <authorList>
            <person name="Murakami T."/>
            <person name="Segawa T."/>
            <person name="Shcherbakova V.A."/>
            <person name="Mori H."/>
            <person name="Yoshimura Y."/>
        </authorList>
    </citation>
    <scope>NUCLEOTIDE SEQUENCE [LARGE SCALE GENOMIC DNA]</scope>
    <source>
        <strain evidence="10 11">A121</strain>
    </source>
</reference>
<keyword evidence="5 8" id="KW-1133">Transmembrane helix</keyword>
<proteinExistence type="predicted"/>
<feature type="transmembrane region" description="Helical" evidence="8">
    <location>
        <begin position="34"/>
        <end position="55"/>
    </location>
</feature>
<name>A0A401UHA9_9CLOT</name>
<evidence type="ECO:0000313" key="10">
    <source>
        <dbReference type="EMBL" id="GCD08938.1"/>
    </source>
</evidence>
<evidence type="ECO:0000256" key="4">
    <source>
        <dbReference type="ARBA" id="ARBA00022692"/>
    </source>
</evidence>
<sequence length="268" mass="30626">MNKKSDNLKNGNYIIKNKEKLLFKRKHKKRVKRLVWLSIIMVCILITLCFKLPYFNIKTIEILGNSNASKVEITEAAQIKPGSNIFYASFKESKKRITKNPYILGVTFKKVLPNKITIKVEERIAVFYGKVNNAYYILDNKGILLEKRSDIKDKNLVNLVGFNYEKCEIGDLIVSEDDRKINIANQITNIITTYRKTNSAIKITMVDVSNVLDVKAFSGEMCIKFGTSDDLKNKFNKAINIISEPEYKSAKGYVDVSFAGNPVIFRSK</sequence>
<evidence type="ECO:0000256" key="8">
    <source>
        <dbReference type="SAM" id="Phobius"/>
    </source>
</evidence>
<organism evidence="10 11">
    <name type="scientific">Clostridium tagluense</name>
    <dbReference type="NCBI Taxonomy" id="360422"/>
    <lineage>
        <taxon>Bacteria</taxon>
        <taxon>Bacillati</taxon>
        <taxon>Bacillota</taxon>
        <taxon>Clostridia</taxon>
        <taxon>Eubacteriales</taxon>
        <taxon>Clostridiaceae</taxon>
        <taxon>Clostridium</taxon>
    </lineage>
</organism>
<keyword evidence="3 10" id="KW-0132">Cell division</keyword>
<evidence type="ECO:0000256" key="5">
    <source>
        <dbReference type="ARBA" id="ARBA00022989"/>
    </source>
</evidence>
<evidence type="ECO:0000256" key="2">
    <source>
        <dbReference type="ARBA" id="ARBA00022475"/>
    </source>
</evidence>
<protein>
    <submittedName>
        <fullName evidence="10">Cell division protein DivIB</fullName>
    </submittedName>
</protein>
<dbReference type="EMBL" id="BHYK01000003">
    <property type="protein sequence ID" value="GCD08938.1"/>
    <property type="molecule type" value="Genomic_DNA"/>
</dbReference>
<dbReference type="OrthoDB" id="1953902at2"/>
<comment type="caution">
    <text evidence="10">The sequence shown here is derived from an EMBL/GenBank/DDBJ whole genome shotgun (WGS) entry which is preliminary data.</text>
</comment>
<dbReference type="AlphaFoldDB" id="A0A401UHA9"/>
<comment type="subcellular location">
    <subcellularLocation>
        <location evidence="1">Membrane</location>
    </subcellularLocation>
</comment>
<keyword evidence="6 8" id="KW-0472">Membrane</keyword>
<evidence type="ECO:0000313" key="11">
    <source>
        <dbReference type="Proteomes" id="UP000287872"/>
    </source>
</evidence>
<dbReference type="Gene3D" id="3.10.20.310">
    <property type="entry name" value="membrane protein fhac"/>
    <property type="match status" value="1"/>
</dbReference>
<gene>
    <name evidence="10" type="primary">divIB</name>
    <name evidence="10" type="ORF">Ctaglu_05610</name>
</gene>
<evidence type="ECO:0000259" key="9">
    <source>
        <dbReference type="PROSITE" id="PS51779"/>
    </source>
</evidence>
<dbReference type="Pfam" id="PF08478">
    <property type="entry name" value="POTRA_1"/>
    <property type="match status" value="1"/>
</dbReference>
<keyword evidence="11" id="KW-1185">Reference proteome</keyword>
<evidence type="ECO:0000256" key="6">
    <source>
        <dbReference type="ARBA" id="ARBA00023136"/>
    </source>
</evidence>
<dbReference type="InterPro" id="IPR034746">
    <property type="entry name" value="POTRA"/>
</dbReference>
<dbReference type="PROSITE" id="PS51779">
    <property type="entry name" value="POTRA"/>
    <property type="match status" value="1"/>
</dbReference>
<evidence type="ECO:0000256" key="3">
    <source>
        <dbReference type="ARBA" id="ARBA00022618"/>
    </source>
</evidence>
<dbReference type="InterPro" id="IPR013685">
    <property type="entry name" value="POTRA_FtsQ_type"/>
</dbReference>
<dbReference type="GO" id="GO:0051301">
    <property type="term" value="P:cell division"/>
    <property type="evidence" value="ECO:0007669"/>
    <property type="project" value="UniProtKB-KW"/>
</dbReference>